<dbReference type="PANTHER" id="PTHR32385">
    <property type="entry name" value="MANNOSYL PHOSPHORYLINOSITOL CERAMIDE SYNTHASE"/>
    <property type="match status" value="1"/>
</dbReference>
<evidence type="ECO:0000313" key="3">
    <source>
        <dbReference type="Proteomes" id="UP000596742"/>
    </source>
</evidence>
<proteinExistence type="predicted"/>
<dbReference type="Pfam" id="PF04488">
    <property type="entry name" value="Gly_transf_sug"/>
    <property type="match status" value="1"/>
</dbReference>
<name>A0A8B6GWJ1_MYTGA</name>
<dbReference type="GO" id="GO:0016020">
    <property type="term" value="C:membrane"/>
    <property type="evidence" value="ECO:0007669"/>
    <property type="project" value="GOC"/>
</dbReference>
<keyword evidence="3" id="KW-1185">Reference proteome</keyword>
<dbReference type="OrthoDB" id="10020246at2759"/>
<keyword evidence="1" id="KW-0808">Transferase</keyword>
<evidence type="ECO:0008006" key="4">
    <source>
        <dbReference type="Google" id="ProtNLM"/>
    </source>
</evidence>
<dbReference type="InterPro" id="IPR051706">
    <property type="entry name" value="Glycosyltransferase_domain"/>
</dbReference>
<evidence type="ECO:0000313" key="2">
    <source>
        <dbReference type="EMBL" id="VDI70673.1"/>
    </source>
</evidence>
<reference evidence="2" key="1">
    <citation type="submission" date="2018-11" db="EMBL/GenBank/DDBJ databases">
        <authorList>
            <person name="Alioto T."/>
            <person name="Alioto T."/>
        </authorList>
    </citation>
    <scope>NUCLEOTIDE SEQUENCE</scope>
</reference>
<comment type="caution">
    <text evidence="2">The sequence shown here is derived from an EMBL/GenBank/DDBJ whole genome shotgun (WGS) entry which is preliminary data.</text>
</comment>
<dbReference type="InterPro" id="IPR007577">
    <property type="entry name" value="GlycoTrfase_DXD_sugar-bd_CS"/>
</dbReference>
<dbReference type="Proteomes" id="UP000596742">
    <property type="component" value="Unassembled WGS sequence"/>
</dbReference>
<dbReference type="Gene3D" id="3.90.550.20">
    <property type="match status" value="1"/>
</dbReference>
<dbReference type="EMBL" id="UYJE01009158">
    <property type="protein sequence ID" value="VDI70673.1"/>
    <property type="molecule type" value="Genomic_DNA"/>
</dbReference>
<protein>
    <recommendedName>
        <fullName evidence="4">Alpha-1,4-N-acetylglucosaminyltransferase</fullName>
    </recommendedName>
</protein>
<dbReference type="GO" id="GO:0000030">
    <property type="term" value="F:mannosyltransferase activity"/>
    <property type="evidence" value="ECO:0007669"/>
    <property type="project" value="TreeGrafter"/>
</dbReference>
<gene>
    <name evidence="2" type="ORF">MGAL_10B071717</name>
</gene>
<organism evidence="2 3">
    <name type="scientific">Mytilus galloprovincialis</name>
    <name type="common">Mediterranean mussel</name>
    <dbReference type="NCBI Taxonomy" id="29158"/>
    <lineage>
        <taxon>Eukaryota</taxon>
        <taxon>Metazoa</taxon>
        <taxon>Spiralia</taxon>
        <taxon>Lophotrochozoa</taxon>
        <taxon>Mollusca</taxon>
        <taxon>Bivalvia</taxon>
        <taxon>Autobranchia</taxon>
        <taxon>Pteriomorphia</taxon>
        <taxon>Mytilida</taxon>
        <taxon>Mytiloidea</taxon>
        <taxon>Mytilidae</taxon>
        <taxon>Mytilinae</taxon>
        <taxon>Mytilus</taxon>
    </lineage>
</organism>
<dbReference type="SUPFAM" id="SSF53448">
    <property type="entry name" value="Nucleotide-diphospho-sugar transferases"/>
    <property type="match status" value="1"/>
</dbReference>
<accession>A0A8B6GWJ1</accession>
<dbReference type="GO" id="GO:0051999">
    <property type="term" value="P:mannosyl-inositol phosphorylceramide biosynthetic process"/>
    <property type="evidence" value="ECO:0007669"/>
    <property type="project" value="TreeGrafter"/>
</dbReference>
<dbReference type="AlphaFoldDB" id="A0A8B6GWJ1"/>
<dbReference type="PANTHER" id="PTHR32385:SF15">
    <property type="entry name" value="INOSITOL PHOSPHOCERAMIDE MANNOSYLTRANSFERASE 1"/>
    <property type="match status" value="1"/>
</dbReference>
<dbReference type="InterPro" id="IPR029044">
    <property type="entry name" value="Nucleotide-diphossugar_trans"/>
</dbReference>
<evidence type="ECO:0000256" key="1">
    <source>
        <dbReference type="ARBA" id="ARBA00022679"/>
    </source>
</evidence>
<sequence length="190" mass="22128">MKDPGFLISHEWSNFSTYKGISMIVNQTWKDGNVPEVWQKAPQKTWRKQKCGKTEITYLFWDDLMLRKFINDTFTWFIETYDSYPYNIQRLDVARYFLLFCFGGIYSDLDIACPNAIDNILNSLSALQGIVLMETKPSVVSNDLMIAAKHHPFMEYVIFGLLPAKKNYIISYFTGYCLMETKPSGFLMTL</sequence>